<dbReference type="PROSITE" id="PS50088">
    <property type="entry name" value="ANK_REPEAT"/>
    <property type="match status" value="1"/>
</dbReference>
<reference evidence="2" key="1">
    <citation type="journal article" date="2020" name="Phytopathology">
        <title>Genome sequence and comparative analysis of Colletotrichum gloeosporioides isolated from Liriodendron leaves.</title>
        <authorList>
            <person name="Fu F.F."/>
            <person name="Hao Z."/>
            <person name="Wang P."/>
            <person name="Lu Y."/>
            <person name="Xue L.J."/>
            <person name="Wei G."/>
            <person name="Tian Y."/>
            <person name="Baishi H."/>
            <person name="Xu H."/>
            <person name="Shi J."/>
            <person name="Cheng T."/>
            <person name="Wang G."/>
            <person name="Yi Y."/>
            <person name="Chen J."/>
        </authorList>
    </citation>
    <scope>NUCLEOTIDE SEQUENCE</scope>
    <source>
        <strain evidence="2">Lc1</strain>
    </source>
</reference>
<dbReference type="AlphaFoldDB" id="A0A8H4CAZ5"/>
<dbReference type="SUPFAM" id="SSF48403">
    <property type="entry name" value="Ankyrin repeat"/>
    <property type="match status" value="1"/>
</dbReference>
<dbReference type="InterPro" id="IPR002110">
    <property type="entry name" value="Ankyrin_rpt"/>
</dbReference>
<protein>
    <recommendedName>
        <fullName evidence="4">Ankyrin repeat protein</fullName>
    </recommendedName>
</protein>
<dbReference type="InterPro" id="IPR036770">
    <property type="entry name" value="Ankyrin_rpt-contain_sf"/>
</dbReference>
<evidence type="ECO:0000313" key="3">
    <source>
        <dbReference type="Proteomes" id="UP000613401"/>
    </source>
</evidence>
<dbReference type="PROSITE" id="PS50297">
    <property type="entry name" value="ANK_REP_REGION"/>
    <property type="match status" value="1"/>
</dbReference>
<dbReference type="Gene3D" id="1.25.40.20">
    <property type="entry name" value="Ankyrin repeat-containing domain"/>
    <property type="match status" value="1"/>
</dbReference>
<dbReference type="Proteomes" id="UP000613401">
    <property type="component" value="Unassembled WGS sequence"/>
</dbReference>
<sequence length="428" mass="49479">MSQRVFDLQTYRAQVGWQICLKPWIKRHSYSKTFNDVRYGKLVDVEKALAVGDASLFDRDEQGGTLLHVAAYGGKLDTFKALLSWGVSPEETNDDGQSAAQYIYGMYGYSDTALTGIVKIMMNLGALEEEIDVMFSGARRSKRYAFPDYIWRVPGVIQIMAGDRYQEYLQLPPQARFAYLSWSKVSPKVLLEQFSLSAGITPAALRAVEGHYDKSFLNPGRGLSLQGLAEKYFIETPIGRWDSPWVRRDKTEGKIGLRRFHKFYFWRKLVRWYLAGISLSKLTELGTFMRDDVTPFLCGLSNKCRLDCGYMSARREPRWMIQGVSRAMKFWLEDLQSVGIDLAEYGRRELAIYLYSSCPLRHRRGSELLRGSYRDEAFNMRLVSFEYGPRPEDWYLVWDTDAYEFAGEFWDLIENPPLRIPGGWFDDD</sequence>
<dbReference type="RefSeq" id="XP_045259844.1">
    <property type="nucleotide sequence ID" value="XM_045403656.1"/>
</dbReference>
<reference evidence="2" key="2">
    <citation type="submission" date="2020-03" db="EMBL/GenBank/DDBJ databases">
        <authorList>
            <person name="Fu F.-F."/>
            <person name="Chen J."/>
        </authorList>
    </citation>
    <scope>NUCLEOTIDE SEQUENCE</scope>
    <source>
        <strain evidence="2">Lc1</strain>
    </source>
</reference>
<feature type="repeat" description="ANK" evidence="1">
    <location>
        <begin position="62"/>
        <end position="94"/>
    </location>
</feature>
<proteinExistence type="predicted"/>
<keyword evidence="1" id="KW-0040">ANK repeat</keyword>
<dbReference type="GeneID" id="69010743"/>
<keyword evidence="3" id="KW-1185">Reference proteome</keyword>
<evidence type="ECO:0008006" key="4">
    <source>
        <dbReference type="Google" id="ProtNLM"/>
    </source>
</evidence>
<organism evidence="2 3">
    <name type="scientific">Colletotrichum gloeosporioides</name>
    <name type="common">Anthracnose fungus</name>
    <name type="synonym">Glomerella cingulata</name>
    <dbReference type="NCBI Taxonomy" id="474922"/>
    <lineage>
        <taxon>Eukaryota</taxon>
        <taxon>Fungi</taxon>
        <taxon>Dikarya</taxon>
        <taxon>Ascomycota</taxon>
        <taxon>Pezizomycotina</taxon>
        <taxon>Sordariomycetes</taxon>
        <taxon>Hypocreomycetidae</taxon>
        <taxon>Glomerellales</taxon>
        <taxon>Glomerellaceae</taxon>
        <taxon>Colletotrichum</taxon>
        <taxon>Colletotrichum gloeosporioides species complex</taxon>
    </lineage>
</organism>
<evidence type="ECO:0000256" key="1">
    <source>
        <dbReference type="PROSITE-ProRule" id="PRU00023"/>
    </source>
</evidence>
<comment type="caution">
    <text evidence="2">The sequence shown here is derived from an EMBL/GenBank/DDBJ whole genome shotgun (WGS) entry which is preliminary data.</text>
</comment>
<name>A0A8H4CAZ5_COLGL</name>
<evidence type="ECO:0000313" key="2">
    <source>
        <dbReference type="EMBL" id="KAF3800685.1"/>
    </source>
</evidence>
<gene>
    <name evidence="2" type="ORF">GCG54_00003584</name>
</gene>
<accession>A0A8H4CAZ5</accession>
<dbReference type="EMBL" id="WVTB01000074">
    <property type="protein sequence ID" value="KAF3800685.1"/>
    <property type="molecule type" value="Genomic_DNA"/>
</dbReference>